<dbReference type="STRING" id="270918.APR42_13835"/>
<dbReference type="InterPro" id="IPR027417">
    <property type="entry name" value="P-loop_NTPase"/>
</dbReference>
<dbReference type="EMBL" id="LKTP01000003">
    <property type="protein sequence ID" value="KRG29851.1"/>
    <property type="molecule type" value="Genomic_DNA"/>
</dbReference>
<evidence type="ECO:0000313" key="2">
    <source>
        <dbReference type="EMBL" id="KRG29851.1"/>
    </source>
</evidence>
<evidence type="ECO:0000259" key="1">
    <source>
        <dbReference type="Pfam" id="PF19263"/>
    </source>
</evidence>
<dbReference type="AlphaFoldDB" id="A0A0Q9ZAA5"/>
<dbReference type="Pfam" id="PF19263">
    <property type="entry name" value="DUF5906"/>
    <property type="match status" value="1"/>
</dbReference>
<reference evidence="2" key="1">
    <citation type="submission" date="2015-10" db="EMBL/GenBank/DDBJ databases">
        <title>Draft genome sequence of Salegentibacter mishustinae KCTC 12263.</title>
        <authorList>
            <person name="Lin W."/>
            <person name="Zheng Q."/>
        </authorList>
    </citation>
    <scope>NUCLEOTIDE SEQUENCE [LARGE SCALE GENOMIC DNA]</scope>
    <source>
        <strain evidence="2">KCTC 12263</strain>
    </source>
</reference>
<keyword evidence="3" id="KW-1185">Reference proteome</keyword>
<organism evidence="2 3">
    <name type="scientific">Salegentibacter mishustinae</name>
    <dbReference type="NCBI Taxonomy" id="270918"/>
    <lineage>
        <taxon>Bacteria</taxon>
        <taxon>Pseudomonadati</taxon>
        <taxon>Bacteroidota</taxon>
        <taxon>Flavobacteriia</taxon>
        <taxon>Flavobacteriales</taxon>
        <taxon>Flavobacteriaceae</taxon>
        <taxon>Salegentibacter</taxon>
    </lineage>
</organism>
<dbReference type="RefSeq" id="WP_057480878.1">
    <property type="nucleotide sequence ID" value="NZ_BMWR01000008.1"/>
</dbReference>
<accession>A0A0Q9ZAA5</accession>
<dbReference type="SUPFAM" id="SSF52540">
    <property type="entry name" value="P-loop containing nucleoside triphosphate hydrolases"/>
    <property type="match status" value="1"/>
</dbReference>
<name>A0A0Q9ZAA5_9FLAO</name>
<feature type="domain" description="NrS-1 polymerase-like helicase" evidence="1">
    <location>
        <begin position="126"/>
        <end position="233"/>
    </location>
</feature>
<dbReference type="OrthoDB" id="608366at2"/>
<protein>
    <recommendedName>
        <fullName evidence="1">NrS-1 polymerase-like helicase domain-containing protein</fullName>
    </recommendedName>
</protein>
<dbReference type="Proteomes" id="UP000051643">
    <property type="component" value="Unassembled WGS sequence"/>
</dbReference>
<sequence length="405" mass="47831">MKKLTYIRVGTCYYKLVQLPTISGDFNEVLVPWSLETLRNDHGKAYVGKIRKYDGFTCIPSHLDFKQEVFGFYNTYAPLPHTPTNGSIDYSLRFVNHIFGNQFELGLDYLQLLYLKPIQILPILCLVSKERVTGKTTFLKWLKAIFDNNLTYLTNDNFSSQFNADWANKLLICIDEVLFNKEELTERIKYLSTTDYNKMEAKGKDKRELEFFGKFILCSNNEDNFIKIDSDETRFWVLKIPSLKTEETQFLEHLKKEIPAFLFYLQHRELDTAHKTRMWFTPEQIRTNALQNLMRNNRNRVEKELASMLLSAMETFDLEEVNLCPMDALQILNHTRVRTDLTQLRQILKNDWKLKNQDNSRTYQKMVMWQNGLAPIPGKGRYYTIEKSFLLGNFEDLENDETMQK</sequence>
<gene>
    <name evidence="2" type="ORF">APR42_13835</name>
</gene>
<comment type="caution">
    <text evidence="2">The sequence shown here is derived from an EMBL/GenBank/DDBJ whole genome shotgun (WGS) entry which is preliminary data.</text>
</comment>
<evidence type="ECO:0000313" key="3">
    <source>
        <dbReference type="Proteomes" id="UP000051643"/>
    </source>
</evidence>
<proteinExistence type="predicted"/>
<dbReference type="Gene3D" id="3.40.50.300">
    <property type="entry name" value="P-loop containing nucleotide triphosphate hydrolases"/>
    <property type="match status" value="1"/>
</dbReference>
<dbReference type="InterPro" id="IPR045455">
    <property type="entry name" value="NrS-1_pol-like_helicase"/>
</dbReference>